<keyword evidence="5" id="KW-1185">Reference proteome</keyword>
<reference evidence="3 5" key="2">
    <citation type="submission" date="2018-12" db="EMBL/GenBank/DDBJ databases">
        <title>Legionella sp,whole genome shotgun sequence.</title>
        <authorList>
            <person name="Wu H."/>
        </authorList>
    </citation>
    <scope>NUCLEOTIDE SEQUENCE [LARGE SCALE GENOMIC DNA]</scope>
    <source>
        <strain evidence="3">Km489</strain>
        <strain evidence="5">km489</strain>
    </source>
</reference>
<dbReference type="AlphaFoldDB" id="A0A317TZF7"/>
<dbReference type="OrthoDB" id="6078507at2"/>
<proteinExistence type="predicted"/>
<evidence type="ECO:0000313" key="5">
    <source>
        <dbReference type="Proteomes" id="UP000287374"/>
    </source>
</evidence>
<evidence type="ECO:0000313" key="1">
    <source>
        <dbReference type="EMBL" id="PWY54113.1"/>
    </source>
</evidence>
<organism evidence="2 4">
    <name type="scientific">Legionella qingyii</name>
    <dbReference type="NCBI Taxonomy" id="2184757"/>
    <lineage>
        <taxon>Bacteria</taxon>
        <taxon>Pseudomonadati</taxon>
        <taxon>Pseudomonadota</taxon>
        <taxon>Gammaproteobacteria</taxon>
        <taxon>Legionellales</taxon>
        <taxon>Legionellaceae</taxon>
        <taxon>Legionella</taxon>
    </lineage>
</organism>
<evidence type="ECO:0000313" key="4">
    <source>
        <dbReference type="Proteomes" id="UP000247152"/>
    </source>
</evidence>
<protein>
    <submittedName>
        <fullName evidence="2">Uncharacterized protein</fullName>
    </submittedName>
</protein>
<evidence type="ECO:0000313" key="2">
    <source>
        <dbReference type="EMBL" id="PWY54469.1"/>
    </source>
</evidence>
<gene>
    <name evidence="2" type="ORF">DGG96_17015</name>
    <name evidence="1" type="ORF">DGG96_18575</name>
    <name evidence="3" type="ORF">ELY20_13440</name>
</gene>
<dbReference type="Proteomes" id="UP000247152">
    <property type="component" value="Unassembled WGS sequence"/>
</dbReference>
<name>A0A317TZF7_9GAMM</name>
<comment type="caution">
    <text evidence="2">The sequence shown here is derived from an EMBL/GenBank/DDBJ whole genome shotgun (WGS) entry which is preliminary data.</text>
</comment>
<sequence>MVAKKKYRNCCGKKNTVNFHDLPKETQQMFHELQVKHKIGSQYHHDHMGYTPEIVSSVFQGRRFVALGGSLIQSDAPEGDWDEPADFLTSHLKTTLGNEWFDDELKKQENERHIILSWAVDGECSVMDANKPIESRKHNGSALAYLHLAYDLFVLHNQGHITDKLISRLKSKQGFNGARYELFVLATMIRAGFNIEPFDETLGVGKVTECKATHIQTGVTVQVEAKTRNVKYVLGSTEGKAKNIRLYDKLRDAIEKEVNQPYLIFVDLNFPELNVYAENEKIKKIQEEHNKLIKLHPTNLPNAIIYTNIPFHYARDYNVTNTAFGLIKINRPKLKLENENIILNAINSALKQYQYLPREFNESEKHAETVINAIKKHAQRS</sequence>
<reference evidence="2 4" key="1">
    <citation type="submission" date="2018-05" db="EMBL/GenBank/DDBJ databases">
        <title>Legionella qingyii sp.nov., whole genome shotgun sequence.</title>
        <authorList>
            <person name="Wu H."/>
            <person name="Zhu Q."/>
            <person name="Hu C."/>
        </authorList>
    </citation>
    <scope>NUCLEOTIDE SEQUENCE [LARGE SCALE GENOMIC DNA]</scope>
    <source>
        <strain evidence="2 4">HEB18</strain>
    </source>
</reference>
<dbReference type="RefSeq" id="WP_127059491.1">
    <property type="nucleotide sequence ID" value="NZ_QHJG01000034.1"/>
</dbReference>
<dbReference type="EMBL" id="QHJG01000044">
    <property type="protein sequence ID" value="PWY54113.1"/>
    <property type="molecule type" value="Genomic_DNA"/>
</dbReference>
<accession>A0A317TZF7</accession>
<dbReference type="Proteomes" id="UP000287374">
    <property type="component" value="Unassembled WGS sequence"/>
</dbReference>
<dbReference type="EMBL" id="RZGX01000019">
    <property type="protein sequence ID" value="RUR21111.1"/>
    <property type="molecule type" value="Genomic_DNA"/>
</dbReference>
<evidence type="ECO:0000313" key="3">
    <source>
        <dbReference type="EMBL" id="RUR21111.1"/>
    </source>
</evidence>
<dbReference type="EMBL" id="QHJG01000034">
    <property type="protein sequence ID" value="PWY54469.1"/>
    <property type="molecule type" value="Genomic_DNA"/>
</dbReference>